<proteinExistence type="predicted"/>
<dbReference type="InterPro" id="IPR036388">
    <property type="entry name" value="WH-like_DNA-bd_sf"/>
</dbReference>
<accession>A0A418KJB7</accession>
<evidence type="ECO:0000259" key="4">
    <source>
        <dbReference type="PROSITE" id="PS51118"/>
    </source>
</evidence>
<dbReference type="RefSeq" id="WP_119662373.1">
    <property type="nucleotide sequence ID" value="NZ_QUAL01000350.1"/>
</dbReference>
<dbReference type="GO" id="GO:0003677">
    <property type="term" value="F:DNA binding"/>
    <property type="evidence" value="ECO:0007669"/>
    <property type="project" value="UniProtKB-KW"/>
</dbReference>
<keyword evidence="3" id="KW-0804">Transcription</keyword>
<organism evidence="5 6">
    <name type="scientific">Jiangella rhizosphaerae</name>
    <dbReference type="NCBI Taxonomy" id="2293569"/>
    <lineage>
        <taxon>Bacteria</taxon>
        <taxon>Bacillati</taxon>
        <taxon>Actinomycetota</taxon>
        <taxon>Actinomycetes</taxon>
        <taxon>Jiangellales</taxon>
        <taxon>Jiangellaceae</taxon>
        <taxon>Jiangella</taxon>
    </lineage>
</organism>
<dbReference type="PANTHER" id="PTHR33204:SF37">
    <property type="entry name" value="HTH-TYPE TRANSCRIPTIONAL REGULATOR YODB"/>
    <property type="match status" value="1"/>
</dbReference>
<dbReference type="PROSITE" id="PS51118">
    <property type="entry name" value="HTH_HXLR"/>
    <property type="match status" value="1"/>
</dbReference>
<feature type="domain" description="HTH hxlR-type" evidence="4">
    <location>
        <begin position="14"/>
        <end position="117"/>
    </location>
</feature>
<gene>
    <name evidence="5" type="ORF">DY240_24750</name>
</gene>
<keyword evidence="1" id="KW-0805">Transcription regulation</keyword>
<dbReference type="AlphaFoldDB" id="A0A418KJB7"/>
<sequence>MSASVRTSHDVDACVQVDEALTRAFGILGKRWNALVLGSLRFGPAGFRELSRAIDGLSDSVLADRLAELTRHQLVHRRVDEGPPVAVTYELTERGRALLPALDQISAWAVEHLPPEPSAQ</sequence>
<keyword evidence="2" id="KW-0238">DNA-binding</keyword>
<dbReference type="EMBL" id="QUAL01000350">
    <property type="protein sequence ID" value="RIQ14439.1"/>
    <property type="molecule type" value="Genomic_DNA"/>
</dbReference>
<dbReference type="Gene3D" id="1.10.10.10">
    <property type="entry name" value="Winged helix-like DNA-binding domain superfamily/Winged helix DNA-binding domain"/>
    <property type="match status" value="1"/>
</dbReference>
<dbReference type="InterPro" id="IPR036390">
    <property type="entry name" value="WH_DNA-bd_sf"/>
</dbReference>
<name>A0A418KJB7_9ACTN</name>
<evidence type="ECO:0000256" key="2">
    <source>
        <dbReference type="ARBA" id="ARBA00023125"/>
    </source>
</evidence>
<dbReference type="Proteomes" id="UP000284057">
    <property type="component" value="Unassembled WGS sequence"/>
</dbReference>
<protein>
    <submittedName>
        <fullName evidence="5">Transcriptional regulator</fullName>
    </submittedName>
</protein>
<dbReference type="Pfam" id="PF01638">
    <property type="entry name" value="HxlR"/>
    <property type="match status" value="1"/>
</dbReference>
<evidence type="ECO:0000256" key="1">
    <source>
        <dbReference type="ARBA" id="ARBA00023015"/>
    </source>
</evidence>
<dbReference type="PANTHER" id="PTHR33204">
    <property type="entry name" value="TRANSCRIPTIONAL REGULATOR, MARR FAMILY"/>
    <property type="match status" value="1"/>
</dbReference>
<evidence type="ECO:0000313" key="6">
    <source>
        <dbReference type="Proteomes" id="UP000284057"/>
    </source>
</evidence>
<dbReference type="InterPro" id="IPR002577">
    <property type="entry name" value="HTH_HxlR"/>
</dbReference>
<keyword evidence="6" id="KW-1185">Reference proteome</keyword>
<comment type="caution">
    <text evidence="5">The sequence shown here is derived from an EMBL/GenBank/DDBJ whole genome shotgun (WGS) entry which is preliminary data.</text>
</comment>
<evidence type="ECO:0000256" key="3">
    <source>
        <dbReference type="ARBA" id="ARBA00023163"/>
    </source>
</evidence>
<reference evidence="5 6" key="1">
    <citation type="submission" date="2018-09" db="EMBL/GenBank/DDBJ databases">
        <title>Isolation, diversity and antifungal activity of actinobacteria from wheat.</title>
        <authorList>
            <person name="Han C."/>
        </authorList>
    </citation>
    <scope>NUCLEOTIDE SEQUENCE [LARGE SCALE GENOMIC DNA]</scope>
    <source>
        <strain evidence="5 6">NEAU-YY265</strain>
    </source>
</reference>
<dbReference type="SUPFAM" id="SSF46785">
    <property type="entry name" value="Winged helix' DNA-binding domain"/>
    <property type="match status" value="1"/>
</dbReference>
<evidence type="ECO:0000313" key="5">
    <source>
        <dbReference type="EMBL" id="RIQ14439.1"/>
    </source>
</evidence>
<dbReference type="OrthoDB" id="9800966at2"/>